<organism evidence="2 3">
    <name type="scientific">Piromyces finnis</name>
    <dbReference type="NCBI Taxonomy" id="1754191"/>
    <lineage>
        <taxon>Eukaryota</taxon>
        <taxon>Fungi</taxon>
        <taxon>Fungi incertae sedis</taxon>
        <taxon>Chytridiomycota</taxon>
        <taxon>Chytridiomycota incertae sedis</taxon>
        <taxon>Neocallimastigomycetes</taxon>
        <taxon>Neocallimastigales</taxon>
        <taxon>Neocallimastigaceae</taxon>
        <taxon>Piromyces</taxon>
    </lineage>
</organism>
<keyword evidence="1" id="KW-0812">Transmembrane</keyword>
<protein>
    <submittedName>
        <fullName evidence="2">Uncharacterized protein</fullName>
    </submittedName>
</protein>
<evidence type="ECO:0000313" key="3">
    <source>
        <dbReference type="Proteomes" id="UP000193719"/>
    </source>
</evidence>
<gene>
    <name evidence="2" type="ORF">BCR36DRAFT_375836</name>
</gene>
<comment type="caution">
    <text evidence="2">The sequence shown here is derived from an EMBL/GenBank/DDBJ whole genome shotgun (WGS) entry which is preliminary data.</text>
</comment>
<dbReference type="EMBL" id="MCFH01000174">
    <property type="protein sequence ID" value="ORX35499.1"/>
    <property type="molecule type" value="Genomic_DNA"/>
</dbReference>
<accession>A0A1Y1UBV5</accession>
<dbReference type="AlphaFoldDB" id="A0A1Y1UBV5"/>
<keyword evidence="1" id="KW-1133">Transmembrane helix</keyword>
<evidence type="ECO:0000256" key="1">
    <source>
        <dbReference type="SAM" id="Phobius"/>
    </source>
</evidence>
<keyword evidence="1" id="KW-0472">Membrane</keyword>
<sequence>MDDIHLVDKRKLRLIRVLLVILLSMVVGQRDLPRYWRGYEKIRGSNDVMVYFPYDKSYESENNNASDKPIPTDIIDSAKNSPLVLYMPGASEGKYSNVNFSLYNDEIIINLANFHKIKSEIKLVAPSASELISKGYTCESLGLTCANLMDYNFEAKANEWLSKVDLRLYLESKEANYDNTYKIVDISKPTNKWSEYVGSINKASLINSELVYTDFVFRNYGKMPVYIYIGNTIFLKKDPTDMVIEGATQDNFSNWSWHQNTVNRTPTYYGDSVCPDDPEKKEMCKSLVAEEDGDFAYYVHIGKTILQCSSSKKLFEEGNECNLNLETHNDWGISDKINKVNPIIQWPDDLSFDTIFNSKNIVVFK</sequence>
<dbReference type="Proteomes" id="UP000193719">
    <property type="component" value="Unassembled WGS sequence"/>
</dbReference>
<keyword evidence="3" id="KW-1185">Reference proteome</keyword>
<proteinExistence type="predicted"/>
<dbReference type="STRING" id="1754191.A0A1Y1UBV5"/>
<feature type="transmembrane region" description="Helical" evidence="1">
    <location>
        <begin position="12"/>
        <end position="28"/>
    </location>
</feature>
<evidence type="ECO:0000313" key="2">
    <source>
        <dbReference type="EMBL" id="ORX35499.1"/>
    </source>
</evidence>
<reference evidence="2 3" key="2">
    <citation type="submission" date="2016-08" db="EMBL/GenBank/DDBJ databases">
        <title>Pervasive Adenine N6-methylation of Active Genes in Fungi.</title>
        <authorList>
            <consortium name="DOE Joint Genome Institute"/>
            <person name="Mondo S.J."/>
            <person name="Dannebaum R.O."/>
            <person name="Kuo R.C."/>
            <person name="Labutti K."/>
            <person name="Haridas S."/>
            <person name="Kuo A."/>
            <person name="Salamov A."/>
            <person name="Ahrendt S.R."/>
            <person name="Lipzen A."/>
            <person name="Sullivan W."/>
            <person name="Andreopoulos W.B."/>
            <person name="Clum A."/>
            <person name="Lindquist E."/>
            <person name="Daum C."/>
            <person name="Ramamoorthy G.K."/>
            <person name="Gryganskyi A."/>
            <person name="Culley D."/>
            <person name="Magnuson J.K."/>
            <person name="James T.Y."/>
            <person name="O'Malley M.A."/>
            <person name="Stajich J.E."/>
            <person name="Spatafora J.W."/>
            <person name="Visel A."/>
            <person name="Grigoriev I.V."/>
        </authorList>
    </citation>
    <scope>NUCLEOTIDE SEQUENCE [LARGE SCALE GENOMIC DNA]</scope>
    <source>
        <strain evidence="3">finn</strain>
    </source>
</reference>
<reference evidence="2 3" key="1">
    <citation type="submission" date="2016-08" db="EMBL/GenBank/DDBJ databases">
        <title>Genomes of anaerobic fungi encode conserved fungal cellulosomes for biomass hydrolysis.</title>
        <authorList>
            <consortium name="DOE Joint Genome Institute"/>
            <person name="Haitjema C.H."/>
            <person name="Gilmore S.P."/>
            <person name="Henske J.K."/>
            <person name="Solomon K.V."/>
            <person name="De Groot R."/>
            <person name="Kuo A."/>
            <person name="Mondo S.J."/>
            <person name="Salamov A.A."/>
            <person name="Labutti K."/>
            <person name="Zhao Z."/>
            <person name="Chiniquy J."/>
            <person name="Barry K."/>
            <person name="Brewer H.M."/>
            <person name="Purvine S.O."/>
            <person name="Wright A.T."/>
            <person name="Boxma B."/>
            <person name="Van Alen T."/>
            <person name="Hackstein J.H."/>
            <person name="Baker S.E."/>
            <person name="Grigoriev I.V."/>
            <person name="O'Malley M.A."/>
        </authorList>
    </citation>
    <scope>NUCLEOTIDE SEQUENCE [LARGE SCALE GENOMIC DNA]</scope>
    <source>
        <strain evidence="3">finn</strain>
    </source>
</reference>
<name>A0A1Y1UBV5_9FUNG</name>
<dbReference type="OrthoDB" id="2137466at2759"/>